<reference evidence="7 8" key="1">
    <citation type="submission" date="2020-08" db="EMBL/GenBank/DDBJ databases">
        <title>Genome sequence of Phycicoccus endophyticus JCM 31784T.</title>
        <authorList>
            <person name="Hyun D.-W."/>
            <person name="Bae J.-W."/>
        </authorList>
    </citation>
    <scope>NUCLEOTIDE SEQUENCE [LARGE SCALE GENOMIC DNA]</scope>
    <source>
        <strain evidence="7 8">JCM 31784</strain>
    </source>
</reference>
<dbReference type="GO" id="GO:0005886">
    <property type="term" value="C:plasma membrane"/>
    <property type="evidence" value="ECO:0007669"/>
    <property type="project" value="UniProtKB-SubCell"/>
</dbReference>
<dbReference type="InterPro" id="IPR036259">
    <property type="entry name" value="MFS_trans_sf"/>
</dbReference>
<dbReference type="AlphaFoldDB" id="A0A7G9QZN3"/>
<evidence type="ECO:0000256" key="1">
    <source>
        <dbReference type="ARBA" id="ARBA00004651"/>
    </source>
</evidence>
<feature type="transmembrane region" description="Helical" evidence="5">
    <location>
        <begin position="175"/>
        <end position="194"/>
    </location>
</feature>
<dbReference type="InterPro" id="IPR020846">
    <property type="entry name" value="MFS_dom"/>
</dbReference>
<feature type="transmembrane region" description="Helical" evidence="5">
    <location>
        <begin position="373"/>
        <end position="392"/>
    </location>
</feature>
<dbReference type="PROSITE" id="PS50850">
    <property type="entry name" value="MFS"/>
    <property type="match status" value="1"/>
</dbReference>
<gene>
    <name evidence="7" type="ORF">H9L10_10990</name>
</gene>
<dbReference type="InterPro" id="IPR050382">
    <property type="entry name" value="MFS_Na/Anion_cotransporter"/>
</dbReference>
<sequence length="453" mass="46763">MATVDIAHQPARRPGARAWLTVLLLLLFMVINFGDKAVLGLSAKPLMSDLGLSASQYGEISSAFFFLFSASALVVGFIIDRFPTRWVLLVMAVVWSATMLPVALGVGYAGLLVSRIVLGGAEGPAFPVANHAAHKWFPQHERSIASSLVSLGVPLGVIIAAPVETRVIETYGWRTAFVTLAVAGLVWAAVWLVLGREGTVDEAEQVRPGADAEAAPADLAHGAGAAQDPPYWRILLTGTWIGSVLSGFAAYYAVALLVAWVPPYLETSGYSATEMSGLVTLPWMVNGLALLAYGPLARTLGSRGVSGRVVRGVLGGGAVAVGGLAMFLFLHVGHGPVKIAMMSLGFGLGAVVFAVAQATCAELAPPSRRGGVLGLYGALYATAGVIAPYVTGRLVDASATPLDGYVRSFAVAGALLVVGGLAAVVLVDPGRDARRVLGATRPAATVPAESASQ</sequence>
<feature type="transmembrane region" description="Helical" evidence="5">
    <location>
        <begin position="404"/>
        <end position="427"/>
    </location>
</feature>
<dbReference type="PANTHER" id="PTHR11662:SF450">
    <property type="entry name" value="BLR1003 PROTEIN"/>
    <property type="match status" value="1"/>
</dbReference>
<dbReference type="Pfam" id="PF07690">
    <property type="entry name" value="MFS_1"/>
    <property type="match status" value="1"/>
</dbReference>
<evidence type="ECO:0000313" key="8">
    <source>
        <dbReference type="Proteomes" id="UP000515976"/>
    </source>
</evidence>
<evidence type="ECO:0000313" key="7">
    <source>
        <dbReference type="EMBL" id="QNN48808.1"/>
    </source>
</evidence>
<feature type="transmembrane region" description="Helical" evidence="5">
    <location>
        <begin position="339"/>
        <end position="361"/>
    </location>
</feature>
<feature type="transmembrane region" description="Helical" evidence="5">
    <location>
        <begin position="85"/>
        <end position="111"/>
    </location>
</feature>
<evidence type="ECO:0000256" key="5">
    <source>
        <dbReference type="SAM" id="Phobius"/>
    </source>
</evidence>
<evidence type="ECO:0000256" key="4">
    <source>
        <dbReference type="ARBA" id="ARBA00023136"/>
    </source>
</evidence>
<feature type="transmembrane region" description="Helical" evidence="5">
    <location>
        <begin position="60"/>
        <end position="79"/>
    </location>
</feature>
<dbReference type="GO" id="GO:0022857">
    <property type="term" value="F:transmembrane transporter activity"/>
    <property type="evidence" value="ECO:0007669"/>
    <property type="project" value="InterPro"/>
</dbReference>
<protein>
    <submittedName>
        <fullName evidence="7">MFS transporter</fullName>
    </submittedName>
</protein>
<organism evidence="7 8">
    <name type="scientific">Phycicoccus endophyticus</name>
    <dbReference type="NCBI Taxonomy" id="1690220"/>
    <lineage>
        <taxon>Bacteria</taxon>
        <taxon>Bacillati</taxon>
        <taxon>Actinomycetota</taxon>
        <taxon>Actinomycetes</taxon>
        <taxon>Micrococcales</taxon>
        <taxon>Intrasporangiaceae</taxon>
        <taxon>Phycicoccus</taxon>
    </lineage>
</organism>
<evidence type="ECO:0000259" key="6">
    <source>
        <dbReference type="PROSITE" id="PS50850"/>
    </source>
</evidence>
<feature type="domain" description="Major facilitator superfamily (MFS) profile" evidence="6">
    <location>
        <begin position="21"/>
        <end position="431"/>
    </location>
</feature>
<keyword evidence="4 5" id="KW-0472">Membrane</keyword>
<accession>A0A7G9QZN3</accession>
<keyword evidence="3 5" id="KW-1133">Transmembrane helix</keyword>
<evidence type="ECO:0000256" key="2">
    <source>
        <dbReference type="ARBA" id="ARBA00022692"/>
    </source>
</evidence>
<keyword evidence="8" id="KW-1185">Reference proteome</keyword>
<dbReference type="RefSeq" id="WP_166102587.1">
    <property type="nucleotide sequence ID" value="NZ_BMMY01000008.1"/>
</dbReference>
<dbReference type="InterPro" id="IPR011701">
    <property type="entry name" value="MFS"/>
</dbReference>
<dbReference type="SUPFAM" id="SSF103473">
    <property type="entry name" value="MFS general substrate transporter"/>
    <property type="match status" value="1"/>
</dbReference>
<dbReference type="KEGG" id="pei:H9L10_10990"/>
<dbReference type="EMBL" id="CP060712">
    <property type="protein sequence ID" value="QNN48808.1"/>
    <property type="molecule type" value="Genomic_DNA"/>
</dbReference>
<dbReference type="Proteomes" id="UP000515976">
    <property type="component" value="Chromosome"/>
</dbReference>
<dbReference type="Gene3D" id="1.20.1250.20">
    <property type="entry name" value="MFS general substrate transporter like domains"/>
    <property type="match status" value="2"/>
</dbReference>
<feature type="transmembrane region" description="Helical" evidence="5">
    <location>
        <begin position="18"/>
        <end position="39"/>
    </location>
</feature>
<keyword evidence="2 5" id="KW-0812">Transmembrane</keyword>
<evidence type="ECO:0000256" key="3">
    <source>
        <dbReference type="ARBA" id="ARBA00022989"/>
    </source>
</evidence>
<feature type="transmembrane region" description="Helical" evidence="5">
    <location>
        <begin position="313"/>
        <end position="333"/>
    </location>
</feature>
<dbReference type="PANTHER" id="PTHR11662">
    <property type="entry name" value="SOLUTE CARRIER FAMILY 17"/>
    <property type="match status" value="1"/>
</dbReference>
<feature type="transmembrane region" description="Helical" evidence="5">
    <location>
        <begin position="281"/>
        <end position="301"/>
    </location>
</feature>
<name>A0A7G9QZN3_9MICO</name>
<feature type="transmembrane region" description="Helical" evidence="5">
    <location>
        <begin position="240"/>
        <end position="261"/>
    </location>
</feature>
<proteinExistence type="predicted"/>
<comment type="subcellular location">
    <subcellularLocation>
        <location evidence="1">Cell membrane</location>
        <topology evidence="1">Multi-pass membrane protein</topology>
    </subcellularLocation>
</comment>